<dbReference type="Pfam" id="PF12680">
    <property type="entry name" value="SnoaL_2"/>
    <property type="match status" value="1"/>
</dbReference>
<proteinExistence type="predicted"/>
<evidence type="ECO:0000259" key="1">
    <source>
        <dbReference type="Pfam" id="PF12680"/>
    </source>
</evidence>
<organism evidence="2 3">
    <name type="scientific">Sphingomonas populi</name>
    <dbReference type="NCBI Taxonomy" id="2484750"/>
    <lineage>
        <taxon>Bacteria</taxon>
        <taxon>Pseudomonadati</taxon>
        <taxon>Pseudomonadota</taxon>
        <taxon>Alphaproteobacteria</taxon>
        <taxon>Sphingomonadales</taxon>
        <taxon>Sphingomonadaceae</taxon>
        <taxon>Sphingomonas</taxon>
    </lineage>
</organism>
<dbReference type="Proteomes" id="UP000292085">
    <property type="component" value="Unassembled WGS sequence"/>
</dbReference>
<name>A0A4Q6Y6H4_9SPHN</name>
<evidence type="ECO:0000313" key="3">
    <source>
        <dbReference type="Proteomes" id="UP000292085"/>
    </source>
</evidence>
<feature type="domain" description="SnoaL-like" evidence="1">
    <location>
        <begin position="29"/>
        <end position="117"/>
    </location>
</feature>
<gene>
    <name evidence="2" type="ORF">EWE75_06815</name>
</gene>
<keyword evidence="3" id="KW-1185">Reference proteome</keyword>
<reference evidence="2 3" key="1">
    <citation type="submission" date="2019-02" db="EMBL/GenBank/DDBJ databases">
        <authorList>
            <person name="Li Y."/>
        </authorList>
    </citation>
    <scope>NUCLEOTIDE SEQUENCE [LARGE SCALE GENOMIC DNA]</scope>
    <source>
        <strain evidence="2 3">3-7</strain>
    </source>
</reference>
<dbReference type="RefSeq" id="WP_130155922.1">
    <property type="nucleotide sequence ID" value="NZ_SGIS01000008.1"/>
</dbReference>
<dbReference type="EMBL" id="SGIS01000008">
    <property type="protein sequence ID" value="RZF65089.1"/>
    <property type="molecule type" value="Genomic_DNA"/>
</dbReference>
<accession>A0A4Q6Y6H4</accession>
<dbReference type="OrthoDB" id="7064268at2"/>
<dbReference type="InterPro" id="IPR037401">
    <property type="entry name" value="SnoaL-like"/>
</dbReference>
<dbReference type="Gene3D" id="3.10.450.50">
    <property type="match status" value="1"/>
</dbReference>
<protein>
    <submittedName>
        <fullName evidence="2">Nuclear transport factor 2 family protein</fullName>
    </submittedName>
</protein>
<evidence type="ECO:0000313" key="2">
    <source>
        <dbReference type="EMBL" id="RZF65089.1"/>
    </source>
</evidence>
<sequence>MFQTTESADRIRELLDRNLQGVFGEGDAERRRATVEELWAEDGVLYVPPGAITGRDAISSFAGDLRATHPDFVYSPQGKPQVLHNAGRIAWGSGRAGEEPAYTGWDVIIVRDGRIAALYVFLDETSEEFRRNSVPKKPSSAE</sequence>
<comment type="caution">
    <text evidence="2">The sequence shown here is derived from an EMBL/GenBank/DDBJ whole genome shotgun (WGS) entry which is preliminary data.</text>
</comment>
<dbReference type="SUPFAM" id="SSF54427">
    <property type="entry name" value="NTF2-like"/>
    <property type="match status" value="1"/>
</dbReference>
<dbReference type="AlphaFoldDB" id="A0A4Q6Y6H4"/>
<dbReference type="InterPro" id="IPR032710">
    <property type="entry name" value="NTF2-like_dom_sf"/>
</dbReference>